<dbReference type="InterPro" id="IPR032710">
    <property type="entry name" value="NTF2-like_dom_sf"/>
</dbReference>
<dbReference type="Gene3D" id="3.10.450.50">
    <property type="match status" value="1"/>
</dbReference>
<sequence length="121" mass="13749">MTADPSEIVQRQLDAYNARDIEAFMSHWAEEAQYFAFPSELLANGAAQIRERHMARFKEPNLFGQLVKRMTLGNLVIDQEVVTRTFPEGTGRVDVIAIYEVADEKIAKAWFKIGTPVFDKA</sequence>
<dbReference type="PIRSF" id="PIRSF030561">
    <property type="entry name" value="UCP030561"/>
    <property type="match status" value="1"/>
</dbReference>
<dbReference type="RefSeq" id="WP_196272808.1">
    <property type="nucleotide sequence ID" value="NZ_JADQDO010000008.1"/>
</dbReference>
<dbReference type="AlphaFoldDB" id="A0A931BP46"/>
<reference evidence="2" key="1">
    <citation type="submission" date="2020-11" db="EMBL/GenBank/DDBJ databases">
        <authorList>
            <person name="Kim M.K."/>
        </authorList>
    </citation>
    <scope>NUCLEOTIDE SEQUENCE</scope>
    <source>
        <strain evidence="2">BT350</strain>
    </source>
</reference>
<proteinExistence type="predicted"/>
<dbReference type="InterPro" id="IPR037401">
    <property type="entry name" value="SnoaL-like"/>
</dbReference>
<feature type="domain" description="SnoaL-like" evidence="1">
    <location>
        <begin position="9"/>
        <end position="108"/>
    </location>
</feature>
<gene>
    <name evidence="2" type="ORF">I2H38_15715</name>
</gene>
<dbReference type="Proteomes" id="UP000599312">
    <property type="component" value="Unassembled WGS sequence"/>
</dbReference>
<evidence type="ECO:0000259" key="1">
    <source>
        <dbReference type="Pfam" id="PF12680"/>
    </source>
</evidence>
<evidence type="ECO:0000313" key="2">
    <source>
        <dbReference type="EMBL" id="MBF9234822.1"/>
    </source>
</evidence>
<comment type="caution">
    <text evidence="2">The sequence shown here is derived from an EMBL/GenBank/DDBJ whole genome shotgun (WGS) entry which is preliminary data.</text>
</comment>
<evidence type="ECO:0000313" key="3">
    <source>
        <dbReference type="Proteomes" id="UP000599312"/>
    </source>
</evidence>
<protein>
    <submittedName>
        <fullName evidence="2">Nuclear transport factor 2 family protein</fullName>
    </submittedName>
</protein>
<accession>A0A931BP46</accession>
<organism evidence="2 3">
    <name type="scientific">Microvirga alba</name>
    <dbReference type="NCBI Taxonomy" id="2791025"/>
    <lineage>
        <taxon>Bacteria</taxon>
        <taxon>Pseudomonadati</taxon>
        <taxon>Pseudomonadota</taxon>
        <taxon>Alphaproteobacteria</taxon>
        <taxon>Hyphomicrobiales</taxon>
        <taxon>Methylobacteriaceae</taxon>
        <taxon>Microvirga</taxon>
    </lineage>
</organism>
<dbReference type="InterPro" id="IPR008317">
    <property type="entry name" value="UCP030561"/>
</dbReference>
<dbReference type="Pfam" id="PF12680">
    <property type="entry name" value="SnoaL_2"/>
    <property type="match status" value="1"/>
</dbReference>
<keyword evidence="3" id="KW-1185">Reference proteome</keyword>
<name>A0A931BP46_9HYPH</name>
<dbReference type="SUPFAM" id="SSF54427">
    <property type="entry name" value="NTF2-like"/>
    <property type="match status" value="1"/>
</dbReference>
<dbReference type="EMBL" id="JADQDO010000008">
    <property type="protein sequence ID" value="MBF9234822.1"/>
    <property type="molecule type" value="Genomic_DNA"/>
</dbReference>